<proteinExistence type="predicted"/>
<accession>A0A7R9FQK9</accession>
<dbReference type="Pfam" id="PF01390">
    <property type="entry name" value="SEA"/>
    <property type="match status" value="1"/>
</dbReference>
<feature type="compositionally biased region" description="Low complexity" evidence="1">
    <location>
        <begin position="46"/>
        <end position="186"/>
    </location>
</feature>
<dbReference type="Gene3D" id="3.30.70.960">
    <property type="entry name" value="SEA domain"/>
    <property type="match status" value="1"/>
</dbReference>
<evidence type="ECO:0000313" key="4">
    <source>
        <dbReference type="Proteomes" id="UP000677054"/>
    </source>
</evidence>
<reference evidence="3" key="1">
    <citation type="submission" date="2020-11" db="EMBL/GenBank/DDBJ databases">
        <authorList>
            <person name="Tran Van P."/>
        </authorList>
    </citation>
    <scope>NUCLEOTIDE SEQUENCE</scope>
</reference>
<feature type="region of interest" description="Disordered" evidence="1">
    <location>
        <begin position="489"/>
        <end position="517"/>
    </location>
</feature>
<feature type="compositionally biased region" description="Polar residues" evidence="1">
    <location>
        <begin position="201"/>
        <end position="221"/>
    </location>
</feature>
<organism evidence="3">
    <name type="scientific">Darwinula stevensoni</name>
    <dbReference type="NCBI Taxonomy" id="69355"/>
    <lineage>
        <taxon>Eukaryota</taxon>
        <taxon>Metazoa</taxon>
        <taxon>Ecdysozoa</taxon>
        <taxon>Arthropoda</taxon>
        <taxon>Crustacea</taxon>
        <taxon>Oligostraca</taxon>
        <taxon>Ostracoda</taxon>
        <taxon>Podocopa</taxon>
        <taxon>Podocopida</taxon>
        <taxon>Darwinulocopina</taxon>
        <taxon>Darwinuloidea</taxon>
        <taxon>Darwinulidae</taxon>
        <taxon>Darwinula</taxon>
    </lineage>
</organism>
<dbReference type="EMBL" id="LR903061">
    <property type="protein sequence ID" value="CAD7251431.1"/>
    <property type="molecule type" value="Genomic_DNA"/>
</dbReference>
<feature type="domain" description="SEA" evidence="2">
    <location>
        <begin position="229"/>
        <end position="348"/>
    </location>
</feature>
<dbReference type="OrthoDB" id="10484797at2759"/>
<feature type="compositionally biased region" description="Low complexity" evidence="1">
    <location>
        <begin position="1"/>
        <end position="35"/>
    </location>
</feature>
<evidence type="ECO:0000313" key="3">
    <source>
        <dbReference type="EMBL" id="CAD7251431.1"/>
    </source>
</evidence>
<dbReference type="Proteomes" id="UP000677054">
    <property type="component" value="Unassembled WGS sequence"/>
</dbReference>
<name>A0A7R9FQK9_9CRUS</name>
<sequence length="517" mass="53864">MSSENSTSSTSSATSGTSYIITTSEPVTQTSTTPSWTSDKSAITNPGAETTGASSGTSNTSPTTNSGTQATSDIGGTSDTGTTTGPTTQTSSASGGTSDTGTTIEPATQTSSASSGTSNTGATTGPATESSSASGGTSDTGTITNPGSQTSSVTSGTSDTSPTTDPGTKTTSASAISIGTTESSNGSSGGGRPTSSSSVGPETSTKIGSPPTSSGCNDFPQETRSSPYAVKLFFRGFHITNIPWNEDYATVGSRDFKELCCKIEYGIVSALSGSSERPFYQRTVCLANRQGSVISDFNMEFTPGVNLGKVQDDIDAKALMPDGTYRVGELRTDYLPSGRPITTTSTTGPPDIVKVQSDRESRLLLFVTLPCVQWRCYCWSSCAARQEQIVAAAAPAAESKHDHPGPCLLDLASWTLPPGPRFLDLASWTLPPGPRFLDLASWTLPPGPRLLDHASLRLLAVFLTGTRPDEARNFLFCLWIPRVASTPCGNANDTERHEKSDPIDSRTEEEKGTKIKF</sequence>
<protein>
    <recommendedName>
        <fullName evidence="2">SEA domain-containing protein</fullName>
    </recommendedName>
</protein>
<gene>
    <name evidence="3" type="ORF">DSTB1V02_LOCUS11198</name>
</gene>
<dbReference type="InterPro" id="IPR000082">
    <property type="entry name" value="SEA_dom"/>
</dbReference>
<dbReference type="EMBL" id="CAJPEV010003544">
    <property type="protein sequence ID" value="CAG0899985.1"/>
    <property type="molecule type" value="Genomic_DNA"/>
</dbReference>
<feature type="compositionally biased region" description="Basic and acidic residues" evidence="1">
    <location>
        <begin position="493"/>
        <end position="517"/>
    </location>
</feature>
<evidence type="ECO:0000256" key="1">
    <source>
        <dbReference type="SAM" id="MobiDB-lite"/>
    </source>
</evidence>
<keyword evidence="4" id="KW-1185">Reference proteome</keyword>
<evidence type="ECO:0000259" key="2">
    <source>
        <dbReference type="PROSITE" id="PS50024"/>
    </source>
</evidence>
<dbReference type="AlphaFoldDB" id="A0A7R9FQK9"/>
<dbReference type="SUPFAM" id="SSF82671">
    <property type="entry name" value="SEA domain"/>
    <property type="match status" value="1"/>
</dbReference>
<feature type="region of interest" description="Disordered" evidence="1">
    <location>
        <begin position="1"/>
        <end position="221"/>
    </location>
</feature>
<dbReference type="InterPro" id="IPR036364">
    <property type="entry name" value="SEA_dom_sf"/>
</dbReference>
<dbReference type="PROSITE" id="PS50024">
    <property type="entry name" value="SEA"/>
    <property type="match status" value="1"/>
</dbReference>